<proteinExistence type="predicted"/>
<reference evidence="3" key="1">
    <citation type="journal article" date="2017" name="Nature">
        <title>The sunflower genome provides insights into oil metabolism, flowering and Asterid evolution.</title>
        <authorList>
            <person name="Badouin H."/>
            <person name="Gouzy J."/>
            <person name="Grassa C.J."/>
            <person name="Murat F."/>
            <person name="Staton S.E."/>
            <person name="Cottret L."/>
            <person name="Lelandais-Briere C."/>
            <person name="Owens G.L."/>
            <person name="Carrere S."/>
            <person name="Mayjonade B."/>
            <person name="Legrand L."/>
            <person name="Gill N."/>
            <person name="Kane N.C."/>
            <person name="Bowers J.E."/>
            <person name="Hubner S."/>
            <person name="Bellec A."/>
            <person name="Berard A."/>
            <person name="Berges H."/>
            <person name="Blanchet N."/>
            <person name="Boniface M.C."/>
            <person name="Brunel D."/>
            <person name="Catrice O."/>
            <person name="Chaidir N."/>
            <person name="Claudel C."/>
            <person name="Donnadieu C."/>
            <person name="Faraut T."/>
            <person name="Fievet G."/>
            <person name="Helmstetter N."/>
            <person name="King M."/>
            <person name="Knapp S.J."/>
            <person name="Lai Z."/>
            <person name="Le Paslier M.C."/>
            <person name="Lippi Y."/>
            <person name="Lorenzon L."/>
            <person name="Mandel J.R."/>
            <person name="Marage G."/>
            <person name="Marchand G."/>
            <person name="Marquand E."/>
            <person name="Bret-Mestries E."/>
            <person name="Morien E."/>
            <person name="Nambeesan S."/>
            <person name="Nguyen T."/>
            <person name="Pegot-Espagnet P."/>
            <person name="Pouilly N."/>
            <person name="Raftis F."/>
            <person name="Sallet E."/>
            <person name="Schiex T."/>
            <person name="Thomas J."/>
            <person name="Vandecasteele C."/>
            <person name="Vares D."/>
            <person name="Vear F."/>
            <person name="Vautrin S."/>
            <person name="Crespi M."/>
            <person name="Mangin B."/>
            <person name="Burke J.M."/>
            <person name="Salse J."/>
            <person name="Munos S."/>
            <person name="Vincourt P."/>
            <person name="Rieseberg L.H."/>
            <person name="Langlade N.B."/>
        </authorList>
    </citation>
    <scope>NUCLEOTIDE SEQUENCE [LARGE SCALE GENOMIC DNA]</scope>
    <source>
        <strain evidence="3">cv. SF193</strain>
    </source>
</reference>
<evidence type="ECO:0000313" key="3">
    <source>
        <dbReference type="Proteomes" id="UP000215914"/>
    </source>
</evidence>
<dbReference type="Proteomes" id="UP000215914">
    <property type="component" value="Chromosome 2"/>
</dbReference>
<feature type="transmembrane region" description="Helical" evidence="1">
    <location>
        <begin position="26"/>
        <end position="47"/>
    </location>
</feature>
<protein>
    <submittedName>
        <fullName evidence="2">Uncharacterized protein</fullName>
    </submittedName>
</protein>
<name>A0A251VJ17_HELAN</name>
<keyword evidence="1" id="KW-1133">Transmembrane helix</keyword>
<dbReference type="InParanoid" id="A0A251VJ17"/>
<dbReference type="EMBL" id="CM007891">
    <property type="protein sequence ID" value="OTG35605.1"/>
    <property type="molecule type" value="Genomic_DNA"/>
</dbReference>
<keyword evidence="1" id="KW-0472">Membrane</keyword>
<organism evidence="2 3">
    <name type="scientific">Helianthus annuus</name>
    <name type="common">Common sunflower</name>
    <dbReference type="NCBI Taxonomy" id="4232"/>
    <lineage>
        <taxon>Eukaryota</taxon>
        <taxon>Viridiplantae</taxon>
        <taxon>Streptophyta</taxon>
        <taxon>Embryophyta</taxon>
        <taxon>Tracheophyta</taxon>
        <taxon>Spermatophyta</taxon>
        <taxon>Magnoliopsida</taxon>
        <taxon>eudicotyledons</taxon>
        <taxon>Gunneridae</taxon>
        <taxon>Pentapetalae</taxon>
        <taxon>asterids</taxon>
        <taxon>campanulids</taxon>
        <taxon>Asterales</taxon>
        <taxon>Asteraceae</taxon>
        <taxon>Asteroideae</taxon>
        <taxon>Heliantheae alliance</taxon>
        <taxon>Heliantheae</taxon>
        <taxon>Helianthus</taxon>
    </lineage>
</organism>
<dbReference type="AlphaFoldDB" id="A0A251VJ17"/>
<gene>
    <name evidence="2" type="ORF">HannXRQ_Chr02g0058531</name>
</gene>
<sequence>MPVPSLYLSLFHYNLDLSLKQPAKGFLLSIHSSLAFCFNDLAILLLINTM</sequence>
<keyword evidence="1" id="KW-0812">Transmembrane</keyword>
<evidence type="ECO:0000313" key="2">
    <source>
        <dbReference type="EMBL" id="OTG35605.1"/>
    </source>
</evidence>
<evidence type="ECO:0000256" key="1">
    <source>
        <dbReference type="SAM" id="Phobius"/>
    </source>
</evidence>
<keyword evidence="3" id="KW-1185">Reference proteome</keyword>
<accession>A0A251VJ17</accession>